<evidence type="ECO:0000256" key="2">
    <source>
        <dbReference type="ARBA" id="ARBA00022473"/>
    </source>
</evidence>
<dbReference type="GO" id="GO:0003700">
    <property type="term" value="F:DNA-binding transcription factor activity"/>
    <property type="evidence" value="ECO:0007669"/>
    <property type="project" value="InterPro"/>
</dbReference>
<feature type="domain" description="R" evidence="9">
    <location>
        <begin position="231"/>
        <end position="248"/>
    </location>
</feature>
<comment type="caution">
    <text evidence="10">The sequence shown here is derived from an EMBL/GenBank/DDBJ whole genome shotgun (WGS) entry which is preliminary data.</text>
</comment>
<dbReference type="Gramene" id="KVI02626">
    <property type="protein sequence ID" value="KVI02626"/>
    <property type="gene ID" value="Ccrd_019080"/>
</dbReference>
<keyword evidence="2" id="KW-0217">Developmental protein</keyword>
<dbReference type="PANTHER" id="PTHR31072:SF224">
    <property type="entry name" value="TRANSCRIPTION FACTOR TCP1"/>
    <property type="match status" value="1"/>
</dbReference>
<dbReference type="GO" id="GO:0005634">
    <property type="term" value="C:nucleus"/>
    <property type="evidence" value="ECO:0007669"/>
    <property type="project" value="UniProtKB-SubCell"/>
</dbReference>
<sequence>MYNSSSNPFPSSIHGFPPASAASFYGHEKDGVYFHHHPPFVAGDCSFHHVTTTAIVPPLLPPAIKGSEVVGYCDNSRNHFSDSVISFPSKTRVSGSKKDRHSKIFTAQGPRDRRVRLSIDISRKFFGLQDLLGFDKASRTLDWLFTKSKTAIKDLVEEMKQHSSSSALTDQCEEVFLGKGSGDHLEKIKGKKSKKPPITKCGNGGSKRKTTKKTTTQKQKAGFHVNLAARSQSRAEARARARERTIEKLQKLRSESENVVGDQNYCYHLQSNCGNQIQSQSNQDVKIGESAAMDQKLSKPYSLLYSSHYSCFVESKDSTSQFKNSTTH</sequence>
<dbReference type="EMBL" id="LEKV01002648">
    <property type="protein sequence ID" value="KVI02626.1"/>
    <property type="molecule type" value="Genomic_DNA"/>
</dbReference>
<feature type="region of interest" description="Disordered" evidence="7">
    <location>
        <begin position="186"/>
        <end position="218"/>
    </location>
</feature>
<dbReference type="InterPro" id="IPR017888">
    <property type="entry name" value="CYC/TB1_R_domain"/>
</dbReference>
<dbReference type="InterPro" id="IPR005333">
    <property type="entry name" value="Transcription_factor_TCP"/>
</dbReference>
<evidence type="ECO:0000313" key="10">
    <source>
        <dbReference type="EMBL" id="KVI02626.1"/>
    </source>
</evidence>
<evidence type="ECO:0000256" key="5">
    <source>
        <dbReference type="ARBA" id="ARBA00023163"/>
    </source>
</evidence>
<keyword evidence="5" id="KW-0804">Transcription</keyword>
<dbReference type="PROSITE" id="PS51369">
    <property type="entry name" value="TCP"/>
    <property type="match status" value="1"/>
</dbReference>
<dbReference type="InterPro" id="IPR017887">
    <property type="entry name" value="TF_TCP_subgr"/>
</dbReference>
<evidence type="ECO:0000256" key="3">
    <source>
        <dbReference type="ARBA" id="ARBA00023015"/>
    </source>
</evidence>
<evidence type="ECO:0000313" key="11">
    <source>
        <dbReference type="Proteomes" id="UP000243975"/>
    </source>
</evidence>
<evidence type="ECO:0000259" key="9">
    <source>
        <dbReference type="PROSITE" id="PS51370"/>
    </source>
</evidence>
<accession>A0A124SFA1</accession>
<dbReference type="GO" id="GO:2000032">
    <property type="term" value="P:regulation of secondary shoot formation"/>
    <property type="evidence" value="ECO:0007669"/>
    <property type="project" value="TreeGrafter"/>
</dbReference>
<keyword evidence="4" id="KW-0238">DNA-binding</keyword>
<proteinExistence type="predicted"/>
<evidence type="ECO:0000256" key="6">
    <source>
        <dbReference type="ARBA" id="ARBA00023242"/>
    </source>
</evidence>
<comment type="subcellular location">
    <subcellularLocation>
        <location evidence="1">Nucleus</location>
    </subcellularLocation>
</comment>
<protein>
    <submittedName>
        <fullName evidence="10">CYC/TB1, R domain-containing protein</fullName>
    </submittedName>
</protein>
<dbReference type="STRING" id="59895.A0A124SFA1"/>
<dbReference type="Proteomes" id="UP000243975">
    <property type="component" value="Unassembled WGS sequence"/>
</dbReference>
<evidence type="ECO:0000256" key="4">
    <source>
        <dbReference type="ARBA" id="ARBA00023125"/>
    </source>
</evidence>
<dbReference type="OMA" id="SCFVESK"/>
<evidence type="ECO:0000256" key="1">
    <source>
        <dbReference type="ARBA" id="ARBA00004123"/>
    </source>
</evidence>
<keyword evidence="11" id="KW-1185">Reference proteome</keyword>
<feature type="domain" description="TCP" evidence="8">
    <location>
        <begin position="97"/>
        <end position="155"/>
    </location>
</feature>
<dbReference type="PROSITE" id="PS51370">
    <property type="entry name" value="R"/>
    <property type="match status" value="1"/>
</dbReference>
<reference evidence="10 11" key="1">
    <citation type="journal article" date="2016" name="Sci. Rep.">
        <title>The genome sequence of the outbreeding globe artichoke constructed de novo incorporating a phase-aware low-pass sequencing strategy of F1 progeny.</title>
        <authorList>
            <person name="Scaglione D."/>
            <person name="Reyes-Chin-Wo S."/>
            <person name="Acquadro A."/>
            <person name="Froenicke L."/>
            <person name="Portis E."/>
            <person name="Beitel C."/>
            <person name="Tirone M."/>
            <person name="Mauro R."/>
            <person name="Lo Monaco A."/>
            <person name="Mauromicale G."/>
            <person name="Faccioli P."/>
            <person name="Cattivelli L."/>
            <person name="Rieseberg L."/>
            <person name="Michelmore R."/>
            <person name="Lanteri S."/>
        </authorList>
    </citation>
    <scope>NUCLEOTIDE SEQUENCE [LARGE SCALE GENOMIC DNA]</scope>
    <source>
        <strain evidence="10">2C</strain>
    </source>
</reference>
<gene>
    <name evidence="10" type="ORF">Ccrd_019080</name>
</gene>
<dbReference type="AlphaFoldDB" id="A0A124SFA1"/>
<organism evidence="10 11">
    <name type="scientific">Cynara cardunculus var. scolymus</name>
    <name type="common">Globe artichoke</name>
    <name type="synonym">Cynara scolymus</name>
    <dbReference type="NCBI Taxonomy" id="59895"/>
    <lineage>
        <taxon>Eukaryota</taxon>
        <taxon>Viridiplantae</taxon>
        <taxon>Streptophyta</taxon>
        <taxon>Embryophyta</taxon>
        <taxon>Tracheophyta</taxon>
        <taxon>Spermatophyta</taxon>
        <taxon>Magnoliopsida</taxon>
        <taxon>eudicotyledons</taxon>
        <taxon>Gunneridae</taxon>
        <taxon>Pentapetalae</taxon>
        <taxon>asterids</taxon>
        <taxon>campanulids</taxon>
        <taxon>Asterales</taxon>
        <taxon>Asteraceae</taxon>
        <taxon>Carduoideae</taxon>
        <taxon>Cardueae</taxon>
        <taxon>Carduinae</taxon>
        <taxon>Cynara</taxon>
    </lineage>
</organism>
<dbReference type="GO" id="GO:0043565">
    <property type="term" value="F:sequence-specific DNA binding"/>
    <property type="evidence" value="ECO:0007669"/>
    <property type="project" value="TreeGrafter"/>
</dbReference>
<evidence type="ECO:0000259" key="8">
    <source>
        <dbReference type="PROSITE" id="PS51369"/>
    </source>
</evidence>
<keyword evidence="3" id="KW-0805">Transcription regulation</keyword>
<evidence type="ECO:0000256" key="7">
    <source>
        <dbReference type="SAM" id="MobiDB-lite"/>
    </source>
</evidence>
<dbReference type="OrthoDB" id="1896834at2759"/>
<dbReference type="PANTHER" id="PTHR31072">
    <property type="entry name" value="TRANSCRIPTION FACTOR TCP4-RELATED"/>
    <property type="match status" value="1"/>
</dbReference>
<keyword evidence="6" id="KW-0539">Nucleus</keyword>
<dbReference type="Pfam" id="PF03634">
    <property type="entry name" value="TCP"/>
    <property type="match status" value="1"/>
</dbReference>
<name>A0A124SFA1_CYNCS</name>